<evidence type="ECO:0000313" key="10">
    <source>
        <dbReference type="Proteomes" id="UP000244925"/>
    </source>
</evidence>
<comment type="caution">
    <text evidence="9">The sequence shown here is derived from an EMBL/GenBank/DDBJ whole genome shotgun (WGS) entry which is preliminary data.</text>
</comment>
<dbReference type="RefSeq" id="WP_107035429.1">
    <property type="nucleotide sequence ID" value="NZ_CAONGC010000063.1"/>
</dbReference>
<dbReference type="Gene3D" id="1.10.287.460">
    <property type="entry name" value="Peptidyl-prolyl cis-trans isomerase, FKBP-type, N-terminal domain"/>
    <property type="match status" value="2"/>
</dbReference>
<dbReference type="PANTHER" id="PTHR43811">
    <property type="entry name" value="FKBP-TYPE PEPTIDYL-PROLYL CIS-TRANS ISOMERASE FKPA"/>
    <property type="match status" value="1"/>
</dbReference>
<dbReference type="InterPro" id="IPR046357">
    <property type="entry name" value="PPIase_dom_sf"/>
</dbReference>
<evidence type="ECO:0000256" key="5">
    <source>
        <dbReference type="PROSITE-ProRule" id="PRU00277"/>
    </source>
</evidence>
<proteinExistence type="inferred from homology"/>
<dbReference type="PANTHER" id="PTHR43811:SF19">
    <property type="entry name" value="39 KDA FK506-BINDING NUCLEAR PROTEIN"/>
    <property type="match status" value="1"/>
</dbReference>
<dbReference type="GeneID" id="93425588"/>
<keyword evidence="10" id="KW-1185">Reference proteome</keyword>
<dbReference type="GO" id="GO:0006457">
    <property type="term" value="P:protein folding"/>
    <property type="evidence" value="ECO:0007669"/>
    <property type="project" value="InterPro"/>
</dbReference>
<comment type="similarity">
    <text evidence="2 6">Belongs to the FKBP-type PPIase family.</text>
</comment>
<sequence length="298" mass="32345">MKKIIIACGVAAMMIGATGCEKSSSAAPETFSDSLAYYMGRSQGLMVADHFKNSMSADQKKKFDSDAFLRGFKQMIMTDTADADYLQGIYMGMNMAQHINYLAMDSINIDRATVYAEFAKAFRTDTINSTAMQMEVGQFQMLMNRAQDMLRERQMAAEAAKREAAAGTAKENEAKGAAYIQEQIAADASIKTTESGLAYKVVKQGEGPMPKDNSTVKVHYTGKLIDGTVFDSSVDRGEPADFPVTQVIPGFAEGLKMMNKGSKYVLYIPASLGYGNNEAGSIPAGSTLVFEVEMIEVN</sequence>
<feature type="signal peptide" evidence="7">
    <location>
        <begin position="1"/>
        <end position="19"/>
    </location>
</feature>
<evidence type="ECO:0000259" key="8">
    <source>
        <dbReference type="PROSITE" id="PS50059"/>
    </source>
</evidence>
<name>A0A2V1IV45_9BACT</name>
<evidence type="ECO:0000256" key="6">
    <source>
        <dbReference type="RuleBase" id="RU003915"/>
    </source>
</evidence>
<gene>
    <name evidence="9" type="ORF">C5O25_03925</name>
</gene>
<dbReference type="InterPro" id="IPR001179">
    <property type="entry name" value="PPIase_FKBP_dom"/>
</dbReference>
<protein>
    <recommendedName>
        <fullName evidence="6">Peptidyl-prolyl cis-trans isomerase</fullName>
        <ecNumber evidence="6">5.2.1.8</ecNumber>
    </recommendedName>
</protein>
<accession>A0A2V1IV45</accession>
<dbReference type="PROSITE" id="PS50059">
    <property type="entry name" value="FKBP_PPIASE"/>
    <property type="match status" value="1"/>
</dbReference>
<dbReference type="Pfam" id="PF00254">
    <property type="entry name" value="FKBP_C"/>
    <property type="match status" value="1"/>
</dbReference>
<reference evidence="10" key="1">
    <citation type="submission" date="2018-02" db="EMBL/GenBank/DDBJ databases">
        <authorList>
            <person name="Clavel T."/>
            <person name="Strowig T."/>
        </authorList>
    </citation>
    <scope>NUCLEOTIDE SEQUENCE [LARGE SCALE GENOMIC DNA]</scope>
    <source>
        <strain evidence="10">DSM 100764</strain>
    </source>
</reference>
<dbReference type="Gene3D" id="3.10.50.40">
    <property type="match status" value="1"/>
</dbReference>
<dbReference type="SUPFAM" id="SSF54534">
    <property type="entry name" value="FKBP-like"/>
    <property type="match status" value="1"/>
</dbReference>
<dbReference type="PROSITE" id="PS51257">
    <property type="entry name" value="PROKAR_LIPOPROTEIN"/>
    <property type="match status" value="1"/>
</dbReference>
<comment type="catalytic activity">
    <reaction evidence="1 5 6">
        <text>[protein]-peptidylproline (omega=180) = [protein]-peptidylproline (omega=0)</text>
        <dbReference type="Rhea" id="RHEA:16237"/>
        <dbReference type="Rhea" id="RHEA-COMP:10747"/>
        <dbReference type="Rhea" id="RHEA-COMP:10748"/>
        <dbReference type="ChEBI" id="CHEBI:83833"/>
        <dbReference type="ChEBI" id="CHEBI:83834"/>
        <dbReference type="EC" id="5.2.1.8"/>
    </reaction>
</comment>
<keyword evidence="4 5" id="KW-0413">Isomerase</keyword>
<keyword evidence="7" id="KW-0732">Signal</keyword>
<dbReference type="Proteomes" id="UP000244925">
    <property type="component" value="Unassembled WGS sequence"/>
</dbReference>
<dbReference type="InterPro" id="IPR000774">
    <property type="entry name" value="PPIase_FKBP_N"/>
</dbReference>
<dbReference type="EC" id="5.2.1.8" evidence="6"/>
<feature type="chain" id="PRO_5015847486" description="Peptidyl-prolyl cis-trans isomerase" evidence="7">
    <location>
        <begin position="20"/>
        <end position="298"/>
    </location>
</feature>
<dbReference type="AlphaFoldDB" id="A0A2V1IV45"/>
<feature type="domain" description="PPIase FKBP-type" evidence="8">
    <location>
        <begin position="213"/>
        <end position="298"/>
    </location>
</feature>
<evidence type="ECO:0000256" key="4">
    <source>
        <dbReference type="ARBA" id="ARBA00023235"/>
    </source>
</evidence>
<evidence type="ECO:0000256" key="3">
    <source>
        <dbReference type="ARBA" id="ARBA00023110"/>
    </source>
</evidence>
<evidence type="ECO:0000256" key="1">
    <source>
        <dbReference type="ARBA" id="ARBA00000971"/>
    </source>
</evidence>
<keyword evidence="3 5" id="KW-0697">Rotamase</keyword>
<dbReference type="EMBL" id="PUBV01000005">
    <property type="protein sequence ID" value="PWB08683.1"/>
    <property type="molecule type" value="Genomic_DNA"/>
</dbReference>
<evidence type="ECO:0000256" key="7">
    <source>
        <dbReference type="SAM" id="SignalP"/>
    </source>
</evidence>
<dbReference type="InterPro" id="IPR036944">
    <property type="entry name" value="PPIase_FKBP_N_sf"/>
</dbReference>
<evidence type="ECO:0000256" key="2">
    <source>
        <dbReference type="ARBA" id="ARBA00006577"/>
    </source>
</evidence>
<evidence type="ECO:0000313" key="9">
    <source>
        <dbReference type="EMBL" id="PWB08683.1"/>
    </source>
</evidence>
<organism evidence="9 10">
    <name type="scientific">Paramuribaculum intestinale</name>
    <dbReference type="NCBI Taxonomy" id="2094151"/>
    <lineage>
        <taxon>Bacteria</taxon>
        <taxon>Pseudomonadati</taxon>
        <taxon>Bacteroidota</taxon>
        <taxon>Bacteroidia</taxon>
        <taxon>Bacteroidales</taxon>
        <taxon>Muribaculaceae</taxon>
        <taxon>Paramuribaculum</taxon>
    </lineage>
</organism>
<dbReference type="Pfam" id="PF01346">
    <property type="entry name" value="FKBP_N"/>
    <property type="match status" value="1"/>
</dbReference>
<dbReference type="GO" id="GO:0003755">
    <property type="term" value="F:peptidyl-prolyl cis-trans isomerase activity"/>
    <property type="evidence" value="ECO:0007669"/>
    <property type="project" value="UniProtKB-UniRule"/>
</dbReference>